<proteinExistence type="predicted"/>
<organism evidence="2 3">
    <name type="scientific">Solea senegalensis</name>
    <name type="common">Senegalese sole</name>
    <dbReference type="NCBI Taxonomy" id="28829"/>
    <lineage>
        <taxon>Eukaryota</taxon>
        <taxon>Metazoa</taxon>
        <taxon>Chordata</taxon>
        <taxon>Craniata</taxon>
        <taxon>Vertebrata</taxon>
        <taxon>Euteleostomi</taxon>
        <taxon>Actinopterygii</taxon>
        <taxon>Neopterygii</taxon>
        <taxon>Teleostei</taxon>
        <taxon>Neoteleostei</taxon>
        <taxon>Acanthomorphata</taxon>
        <taxon>Carangaria</taxon>
        <taxon>Pleuronectiformes</taxon>
        <taxon>Pleuronectoidei</taxon>
        <taxon>Soleidae</taxon>
        <taxon>Solea</taxon>
    </lineage>
</organism>
<gene>
    <name evidence="2" type="ORF">JOB18_032357</name>
</gene>
<evidence type="ECO:0000313" key="2">
    <source>
        <dbReference type="EMBL" id="KAG7466545.1"/>
    </source>
</evidence>
<reference evidence="2 3" key="1">
    <citation type="journal article" date="2021" name="Sci. Rep.">
        <title>Chromosome anchoring in Senegalese sole (Solea senegalensis) reveals sex-associated markers and genome rearrangements in flatfish.</title>
        <authorList>
            <person name="Guerrero-Cozar I."/>
            <person name="Gomez-Garrido J."/>
            <person name="Berbel C."/>
            <person name="Martinez-Blanch J.F."/>
            <person name="Alioto T."/>
            <person name="Claros M.G."/>
            <person name="Gagnaire P.A."/>
            <person name="Manchado M."/>
        </authorList>
    </citation>
    <scope>NUCLEOTIDE SEQUENCE [LARGE SCALE GENOMIC DNA]</scope>
    <source>
        <strain evidence="2">Sse05_10M</strain>
    </source>
</reference>
<evidence type="ECO:0000256" key="1">
    <source>
        <dbReference type="SAM" id="MobiDB-lite"/>
    </source>
</evidence>
<dbReference type="EMBL" id="JAGKHQ010000676">
    <property type="protein sequence ID" value="KAG7466545.1"/>
    <property type="molecule type" value="Genomic_DNA"/>
</dbReference>
<keyword evidence="3" id="KW-1185">Reference proteome</keyword>
<feature type="region of interest" description="Disordered" evidence="1">
    <location>
        <begin position="1"/>
        <end position="30"/>
    </location>
</feature>
<comment type="caution">
    <text evidence="2">The sequence shown here is derived from an EMBL/GenBank/DDBJ whole genome shotgun (WGS) entry which is preliminary data.</text>
</comment>
<protein>
    <recommendedName>
        <fullName evidence="4">IBB domain-containing protein</fullName>
    </recommendedName>
</protein>
<dbReference type="Proteomes" id="UP000693946">
    <property type="component" value="Unassembled WGS sequence"/>
</dbReference>
<name>A0AAV6PHT9_SOLSE</name>
<evidence type="ECO:0000313" key="3">
    <source>
        <dbReference type="Proteomes" id="UP000693946"/>
    </source>
</evidence>
<sequence>MDAAENPRARPEKPEDTQRDAELQIKTRENAQNERFCRKRSVDLSAAVVANATAEKQEVDQPRMRQHRFFFFFFLLLY</sequence>
<evidence type="ECO:0008006" key="4">
    <source>
        <dbReference type="Google" id="ProtNLM"/>
    </source>
</evidence>
<accession>A0AAV6PHT9</accession>
<dbReference type="AlphaFoldDB" id="A0AAV6PHT9"/>